<dbReference type="InterPro" id="IPR000185">
    <property type="entry name" value="SecA"/>
</dbReference>
<dbReference type="InterPro" id="IPR027417">
    <property type="entry name" value="P-loop_NTPase"/>
</dbReference>
<evidence type="ECO:0000256" key="2">
    <source>
        <dbReference type="ARBA" id="ARBA00022927"/>
    </source>
</evidence>
<dbReference type="Proteomes" id="UP000281406">
    <property type="component" value="Unassembled WGS sequence"/>
</dbReference>
<keyword evidence="9" id="KW-1185">Reference proteome</keyword>
<comment type="caution">
    <text evidence="8">The sequence shown here is derived from an EMBL/GenBank/DDBJ whole genome shotgun (WGS) entry which is preliminary data.</text>
</comment>
<dbReference type="PROSITE" id="PS51192">
    <property type="entry name" value="HELICASE_ATP_BIND_1"/>
    <property type="match status" value="1"/>
</dbReference>
<proteinExistence type="predicted"/>
<dbReference type="OrthoDB" id="27934at2759"/>
<accession>A0A3N0YK98</accession>
<dbReference type="InterPro" id="IPR014018">
    <property type="entry name" value="SecA_motor_DEAD"/>
</dbReference>
<evidence type="ECO:0000256" key="1">
    <source>
        <dbReference type="ARBA" id="ARBA00022490"/>
    </source>
</evidence>
<dbReference type="GO" id="GO:0016020">
    <property type="term" value="C:membrane"/>
    <property type="evidence" value="ECO:0007669"/>
    <property type="project" value="InterPro"/>
</dbReference>
<feature type="region of interest" description="Disordered" evidence="4">
    <location>
        <begin position="1880"/>
        <end position="1901"/>
    </location>
</feature>
<feature type="domain" description="Helicase ATP-binding" evidence="5">
    <location>
        <begin position="505"/>
        <end position="649"/>
    </location>
</feature>
<reference evidence="8 9" key="1">
    <citation type="submission" date="2018-10" db="EMBL/GenBank/DDBJ databases">
        <title>Genome assembly for a Yunnan-Guizhou Plateau 3E fish, Anabarilius grahami (Regan), and its evolutionary and genetic applications.</title>
        <authorList>
            <person name="Jiang W."/>
        </authorList>
    </citation>
    <scope>NUCLEOTIDE SEQUENCE [LARGE SCALE GENOMIC DNA]</scope>
    <source>
        <strain evidence="8">AG-KIZ</strain>
        <tissue evidence="8">Muscle</tissue>
    </source>
</reference>
<evidence type="ECO:0000256" key="3">
    <source>
        <dbReference type="ARBA" id="ARBA00023010"/>
    </source>
</evidence>
<keyword evidence="1" id="KW-0963">Cytoplasm</keyword>
<sequence length="2278" mass="259274">MQVQVVVKNQTPYTWYFTTQDKKRGYTRINACSTASYKETKLIHRYIKIRYNNHTRNSFEYQFNTFKHNPSFTLRETNNRSQIQLSCSSEDPTRYCPNYGKREEDEKQRQQEEERRRLERLEREQRIQQELDRESESSRLKLSRATERLREKQSFRGREQHHERTQALHQQIEDDSAAIERDEVTDVEENFKELLLKYQITEDKEIQCYQIWDRIKTLQNELAVQYCREHNLSLWSQFTFDQAIGYNELSLTEKLTVLEASLQFILHSSTEDAKDDEDQPLGWEKKYDFLFGLVEQLHSTNPTLAEHILLNVLDMISELSPQSRDILGQMLFNRIWTPTEIMLFVCKSPAIKCDQLDSVLHTAQTYHLDCIHVLSALTNENPLMFLQEQIKNDKDKDADTIVKELREANCPEKVLVLLKDVLRHVELELPKYQLVDLTEEQIADLRRKITSLNLTNPDINILKDVLIGMSIAVQDCSTITTKDNTKIQGYFPRCTQLASLLLLLLAQLTENKGCLLEIGTGEGKSCILAMFATILAIRGTKVDIVTSSPVLARRDQEEWKKFFEMFGVTSSVVPPRYSSNSSPEEQEEHLKDAYRQQIVYGTVGVFAADILKQEFEKRTTRDTRPFELVIVDEVDYMTLDNGVQVTFLSHESTGFRHVEQVLSNIWAMISTCQPIEMLETGEIKWATRIQYFHKAITAAVMGLETSDSFSANEILLPGVTLGFFTQEDVEMIHQAECKEGNEDDGNEDGMSKALSEFMKKLGVSQQYDLVSIFEEVLEKSAVFKCYSLENKRAKCFEAKEKQGDLNVEMLLLEGGLACEIMSEKLLVDATVSTIKSSVKYSDNPQTAEESNNFIVIPVFLKSYVENQLPVFVENALRAVEMSQDREYMIVTSPAAERDIADSHDREKYNAIIPVDFRASGVLEKNKKWGNGLQQFLEFKHQLAISPISTVTNYMSNFHYFKRYLNRSGIFGVSGTLGGKADRDFLARHYEAQSYTVPAYRHKRVVELPVIQVKGGNDQWIQTICETTWKVAERGQVVLVICEDVKTADELKEKIQGSGKFKAEQITLYTISEKHNIEREKFCAGRIIIATNLGGRGTDIKVDESVNKCGGLFVLLTHFPHNRRVEKQIFGRTSRKGNPGMVQMVVNCDHLAPAYQGQSVEIMRLLRENYEIKRIQDMESDELVEINLKENLFSTFCILLKDFDKHYTQEEKLDPMQMQLENIPDCFKHHQPKFDYQPAINALKESWALWLTLHEDHINRHDDFRLEADLIRTINETSGKLLRGECDNFYDHIKQAIVRTDLHCRDKSNNDFGAKSYWQKVVNSDPQYKAVALYNQAYITINLSKGNYKADAMKLLEDAKKSIGVYVSEVSNTMVSCNLSVTGNKDQKTDNNNFQSQMEARMNIFKSWMTYIDNALNKLKELEKSNSDAITEDCSVYMLSEEKNFITTNELRSLYDYGLGVVFEVKNKPKFCIDALICFILGAVQVLAGVLVCALSLGTASQFGMGLIAEGVSDMINGIEGMIKGTFDWASWAISKSISIGLSLLTAGFSVIKKAVSTVFKVTKSLLNGTKSFSSVANEFIKSGKAMFTSFKGGVQSGLSSLSKESFKSAMKNMTSSTVVKQNFKAATKYAVQEIGKQSVLTAVNYTIDAALQEVFKKILQSSFQNVVTSSVEQSSDLDQNLVEFISSGIPKAALEKENFKIDQNYEEQVKKSVDMFLEEITPHLILDCTTAQDVISKLSDVCEAATEIMSKAELSGVLEMAKLALKVAEYETKFCQILGAIPTKEIIQQKFVPELLESISELEKEMTKYDQDGRHSLQDVQRLKGELLPIIAQKVSEQFISSCSEHITSLMTSTFKKKLNSAAEQAVDKVMRRHKTQQFFDDQRGKHNKKSASHKEVEQLSDEDKTKLLQYTEDMCKTDQPVTALDVYVLTKSNLLDGKGIQLTVVDENGKQLTDERYPGTTKSAGDIKLRLTKSAKAPHTLQADAELYSGHFDIVQDDGKIISVNSDHQNALYHAVAQATGRKMEEEALMLRKKVKNEIQTNLESYTPLLILQRGYDFCHKNPRKYSITGGSRKETDVALQKYLQSVKFIRSDERILIKMYHLGFVGEYKRVQSAQRSGKNNTGTLNTSHIPPKDSIRLAQTVIENSNSVLGQDHRRALTTGPSSRSQMARKLLADAIINGDVVLLLKRCMILNHPLTSQKLIEALGESISSQCHVLSDEGIRGYYKAGYRNLVSEYSHMGILDQKQRERLDEWVTRDLHEDTNTVEYGQLLQGLKS</sequence>
<name>A0A3N0YK98_ANAGA</name>
<dbReference type="GO" id="GO:0006605">
    <property type="term" value="P:protein targeting"/>
    <property type="evidence" value="ECO:0007669"/>
    <property type="project" value="InterPro"/>
</dbReference>
<dbReference type="PANTHER" id="PTHR30612">
    <property type="entry name" value="SECA INNER MEMBRANE COMPONENT OF SEC PROTEIN SECRETION SYSTEM"/>
    <property type="match status" value="1"/>
</dbReference>
<dbReference type="InterPro" id="IPR001650">
    <property type="entry name" value="Helicase_C-like"/>
</dbReference>
<keyword evidence="2" id="KW-0653">Protein transport</keyword>
<dbReference type="EMBL" id="RJVU01039986">
    <property type="protein sequence ID" value="ROL46228.1"/>
    <property type="molecule type" value="Genomic_DNA"/>
</dbReference>
<dbReference type="GO" id="GO:0005524">
    <property type="term" value="F:ATP binding"/>
    <property type="evidence" value="ECO:0007669"/>
    <property type="project" value="InterPro"/>
</dbReference>
<protein>
    <submittedName>
        <fullName evidence="8">Protein translocase subunit SecA</fullName>
    </submittedName>
</protein>
<evidence type="ECO:0000313" key="9">
    <source>
        <dbReference type="Proteomes" id="UP000281406"/>
    </source>
</evidence>
<dbReference type="PANTHER" id="PTHR30612:SF0">
    <property type="entry name" value="CHLOROPLAST PROTEIN-TRANSPORTING ATPASE"/>
    <property type="match status" value="1"/>
</dbReference>
<organism evidence="8 9">
    <name type="scientific">Anabarilius grahami</name>
    <name type="common">Kanglang fish</name>
    <name type="synonym">Barilius grahami</name>
    <dbReference type="NCBI Taxonomy" id="495550"/>
    <lineage>
        <taxon>Eukaryota</taxon>
        <taxon>Metazoa</taxon>
        <taxon>Chordata</taxon>
        <taxon>Craniata</taxon>
        <taxon>Vertebrata</taxon>
        <taxon>Euteleostomi</taxon>
        <taxon>Actinopterygii</taxon>
        <taxon>Neopterygii</taxon>
        <taxon>Teleostei</taxon>
        <taxon>Ostariophysi</taxon>
        <taxon>Cypriniformes</taxon>
        <taxon>Xenocyprididae</taxon>
        <taxon>Xenocypridinae</taxon>
        <taxon>Xenocypridinae incertae sedis</taxon>
        <taxon>Anabarilius</taxon>
    </lineage>
</organism>
<dbReference type="Pfam" id="PF07517">
    <property type="entry name" value="SecA_DEAD"/>
    <property type="match status" value="1"/>
</dbReference>
<dbReference type="PROSITE" id="PS51196">
    <property type="entry name" value="SECA_MOTOR_DEAD"/>
    <property type="match status" value="1"/>
</dbReference>
<feature type="domain" description="SecA family profile" evidence="7">
    <location>
        <begin position="383"/>
        <end position="1175"/>
    </location>
</feature>
<dbReference type="FunFam" id="3.40.50.300:FF:004034">
    <property type="entry name" value="AGAP011982-PA"/>
    <property type="match status" value="1"/>
</dbReference>
<keyword evidence="2" id="KW-0813">Transport</keyword>
<dbReference type="InterPro" id="IPR014001">
    <property type="entry name" value="Helicase_ATP-bd"/>
</dbReference>
<evidence type="ECO:0000259" key="5">
    <source>
        <dbReference type="PROSITE" id="PS51192"/>
    </source>
</evidence>
<dbReference type="InterPro" id="IPR011115">
    <property type="entry name" value="SecA_DEAD"/>
</dbReference>
<evidence type="ECO:0000313" key="8">
    <source>
        <dbReference type="EMBL" id="ROL46228.1"/>
    </source>
</evidence>
<dbReference type="SMART" id="SM00957">
    <property type="entry name" value="SecA_DEAD"/>
    <property type="match status" value="1"/>
</dbReference>
<feature type="region of interest" description="Disordered" evidence="4">
    <location>
        <begin position="84"/>
        <end position="164"/>
    </location>
</feature>
<dbReference type="GO" id="GO:0017038">
    <property type="term" value="P:protein import"/>
    <property type="evidence" value="ECO:0007669"/>
    <property type="project" value="InterPro"/>
</dbReference>
<gene>
    <name evidence="8" type="ORF">DPX16_6262</name>
</gene>
<dbReference type="GO" id="GO:0006886">
    <property type="term" value="P:intracellular protein transport"/>
    <property type="evidence" value="ECO:0007669"/>
    <property type="project" value="InterPro"/>
</dbReference>
<evidence type="ECO:0000259" key="6">
    <source>
        <dbReference type="PROSITE" id="PS51194"/>
    </source>
</evidence>
<dbReference type="PROSITE" id="PS51194">
    <property type="entry name" value="HELICASE_CTER"/>
    <property type="match status" value="1"/>
</dbReference>
<feature type="domain" description="Helicase C-terminal" evidence="6">
    <location>
        <begin position="1022"/>
        <end position="1193"/>
    </location>
</feature>
<dbReference type="SUPFAM" id="SSF52540">
    <property type="entry name" value="P-loop containing nucleoside triphosphate hydrolases"/>
    <property type="match status" value="2"/>
</dbReference>
<evidence type="ECO:0000256" key="4">
    <source>
        <dbReference type="SAM" id="MobiDB-lite"/>
    </source>
</evidence>
<feature type="compositionally biased region" description="Basic and acidic residues" evidence="4">
    <location>
        <begin position="100"/>
        <end position="164"/>
    </location>
</feature>
<dbReference type="Gene3D" id="3.90.1440.10">
    <property type="entry name" value="SecA, preprotein cross-linking domain"/>
    <property type="match status" value="1"/>
</dbReference>
<evidence type="ECO:0000259" key="7">
    <source>
        <dbReference type="PROSITE" id="PS51196"/>
    </source>
</evidence>
<keyword evidence="3" id="KW-0811">Translocation</keyword>
<dbReference type="Gene3D" id="3.40.50.300">
    <property type="entry name" value="P-loop containing nucleotide triphosphate hydrolases"/>
    <property type="match status" value="3"/>
</dbReference>